<evidence type="ECO:0000313" key="3">
    <source>
        <dbReference type="EMBL" id="TDO39298.1"/>
    </source>
</evidence>
<dbReference type="Proteomes" id="UP000294901">
    <property type="component" value="Unassembled WGS sequence"/>
</dbReference>
<dbReference type="RefSeq" id="WP_133873649.1">
    <property type="nucleotide sequence ID" value="NZ_BOMD01000066.1"/>
</dbReference>
<feature type="chain" id="PRO_5020587717" evidence="2">
    <location>
        <begin position="29"/>
        <end position="124"/>
    </location>
</feature>
<dbReference type="OrthoDB" id="3298876at2"/>
<comment type="caution">
    <text evidence="3">The sequence shown here is derived from an EMBL/GenBank/DDBJ whole genome shotgun (WGS) entry which is preliminary data.</text>
</comment>
<feature type="signal peptide" evidence="2">
    <location>
        <begin position="1"/>
        <end position="28"/>
    </location>
</feature>
<evidence type="ECO:0000256" key="1">
    <source>
        <dbReference type="SAM" id="MobiDB-lite"/>
    </source>
</evidence>
<sequence>MNKMTQLLMTAGLGLLAGVSFGIGPAQAADASPTAAAKSEPSRTAQFDRHRDRDVVVGYYRSYRACDLAGRVGERFGRWKDYDCDYQRRGFHRGTFALEVERGWGWGWNRPGHHGGHNGPRGHR</sequence>
<protein>
    <submittedName>
        <fullName evidence="3">Uncharacterized protein</fullName>
    </submittedName>
</protein>
<evidence type="ECO:0000256" key="2">
    <source>
        <dbReference type="SAM" id="SignalP"/>
    </source>
</evidence>
<name>A0A4V3C7X1_9ACTN</name>
<dbReference type="AlphaFoldDB" id="A0A4V3C7X1"/>
<dbReference type="EMBL" id="SNWR01000001">
    <property type="protein sequence ID" value="TDO39298.1"/>
    <property type="molecule type" value="Genomic_DNA"/>
</dbReference>
<keyword evidence="4" id="KW-1185">Reference proteome</keyword>
<organism evidence="3 4">
    <name type="scientific">Paractinoplanes brasiliensis</name>
    <dbReference type="NCBI Taxonomy" id="52695"/>
    <lineage>
        <taxon>Bacteria</taxon>
        <taxon>Bacillati</taxon>
        <taxon>Actinomycetota</taxon>
        <taxon>Actinomycetes</taxon>
        <taxon>Micromonosporales</taxon>
        <taxon>Micromonosporaceae</taxon>
        <taxon>Paractinoplanes</taxon>
    </lineage>
</organism>
<proteinExistence type="predicted"/>
<reference evidence="3 4" key="1">
    <citation type="submission" date="2019-03" db="EMBL/GenBank/DDBJ databases">
        <title>Sequencing the genomes of 1000 actinobacteria strains.</title>
        <authorList>
            <person name="Klenk H.-P."/>
        </authorList>
    </citation>
    <scope>NUCLEOTIDE SEQUENCE [LARGE SCALE GENOMIC DNA]</scope>
    <source>
        <strain evidence="3 4">DSM 43805</strain>
    </source>
</reference>
<feature type="region of interest" description="Disordered" evidence="1">
    <location>
        <begin position="26"/>
        <end position="48"/>
    </location>
</feature>
<gene>
    <name evidence="3" type="ORF">C8E87_2976</name>
</gene>
<accession>A0A4V3C7X1</accession>
<feature type="compositionally biased region" description="Low complexity" evidence="1">
    <location>
        <begin position="26"/>
        <end position="37"/>
    </location>
</feature>
<evidence type="ECO:0000313" key="4">
    <source>
        <dbReference type="Proteomes" id="UP000294901"/>
    </source>
</evidence>
<keyword evidence="2" id="KW-0732">Signal</keyword>